<proteinExistence type="predicted"/>
<feature type="compositionally biased region" description="Acidic residues" evidence="1">
    <location>
        <begin position="231"/>
        <end position="257"/>
    </location>
</feature>
<feature type="compositionally biased region" description="Low complexity" evidence="1">
    <location>
        <begin position="127"/>
        <end position="139"/>
    </location>
</feature>
<gene>
    <name evidence="2" type="ORF">CGZ92_08445</name>
</gene>
<feature type="region of interest" description="Disordered" evidence="1">
    <location>
        <begin position="1"/>
        <end position="141"/>
    </location>
</feature>
<dbReference type="AlphaFoldDB" id="A0A255E470"/>
<feature type="compositionally biased region" description="Low complexity" evidence="1">
    <location>
        <begin position="101"/>
        <end position="114"/>
    </location>
</feature>
<comment type="caution">
    <text evidence="2">The sequence shown here is derived from an EMBL/GenBank/DDBJ whole genome shotgun (WGS) entry which is preliminary data.</text>
</comment>
<dbReference type="EMBL" id="NMVI01000018">
    <property type="protein sequence ID" value="OYN86377.1"/>
    <property type="molecule type" value="Genomic_DNA"/>
</dbReference>
<reference evidence="2 3" key="1">
    <citation type="submission" date="2017-07" db="EMBL/GenBank/DDBJ databases">
        <title>Draft whole genome sequences of clinical Proprionibacteriaceae strains.</title>
        <authorList>
            <person name="Bernier A.-M."/>
            <person name="Bernard K."/>
            <person name="Domingo M.-C."/>
        </authorList>
    </citation>
    <scope>NUCLEOTIDE SEQUENCE [LARGE SCALE GENOMIC DNA]</scope>
    <source>
        <strain evidence="2 3">NML 160184</strain>
    </source>
</reference>
<evidence type="ECO:0000313" key="2">
    <source>
        <dbReference type="EMBL" id="OYN86377.1"/>
    </source>
</evidence>
<protein>
    <submittedName>
        <fullName evidence="2">Uncharacterized protein</fullName>
    </submittedName>
</protein>
<feature type="compositionally biased region" description="Pro residues" evidence="1">
    <location>
        <begin position="315"/>
        <end position="336"/>
    </location>
</feature>
<feature type="region of interest" description="Disordered" evidence="1">
    <location>
        <begin position="313"/>
        <end position="342"/>
    </location>
</feature>
<feature type="region of interest" description="Disordered" evidence="1">
    <location>
        <begin position="199"/>
        <end position="276"/>
    </location>
</feature>
<evidence type="ECO:0000256" key="1">
    <source>
        <dbReference type="SAM" id="MobiDB-lite"/>
    </source>
</evidence>
<accession>A0A255E470</accession>
<name>A0A255E470_9ACTN</name>
<sequence>MLAEPARLAPGVPTDALDEPQQQQPRRSRVVSGQAKPDNGGSRVQPRRARTVPAAEVNEPEIGRRAVRARRSLTAADENDRGDIPTPRRAFAGARALVDDPSAVRPPRSPASVSTAPEDPALEHSASDASTTPTTASTARPGLPLVADAAAVSAGVALVAEARAVGSVVDPGAGWDHVWLVDESDIEGSWLAARDVEAATTDGAEHQDATAEIAEPDPTDPSAANAAVDAPDPEPGDPDAGDPELGADAEPSAESDTEPAHPIAATARTRRKRRRSTIRRVAAVTLAGTIGLAGMTASVGNTWYAEPEQTAVPVVPEPAPTTPAPPTPATPAPAPAPTDTDEAAVAAPRLRVAAIPAPCSIDHPVDADADADEIADLIETTWNVTLDGSRWREDAYVDITRMLAQTLDAVDCTDYIERSRAGMPDGLAFHSGSTDSWAMGDYGLSHAGKITLDLRKFQQAFDEGQQGRLVRLIIHEMAHAWSSDRHGSPDYWDDFQRIFRNQGPITAYGSTASESFADAVGYYVSRCAEDSPYRDRGAQAYYDFIRDEVFGGREFGPAPGEPMRCAPNER</sequence>
<dbReference type="Proteomes" id="UP000216533">
    <property type="component" value="Unassembled WGS sequence"/>
</dbReference>
<organism evidence="2 3">
    <name type="scientific">Parenemella sanctibonifatiensis</name>
    <dbReference type="NCBI Taxonomy" id="2016505"/>
    <lineage>
        <taxon>Bacteria</taxon>
        <taxon>Bacillati</taxon>
        <taxon>Actinomycetota</taxon>
        <taxon>Actinomycetes</taxon>
        <taxon>Propionibacteriales</taxon>
        <taxon>Propionibacteriaceae</taxon>
        <taxon>Parenemella</taxon>
    </lineage>
</organism>
<evidence type="ECO:0000313" key="3">
    <source>
        <dbReference type="Proteomes" id="UP000216533"/>
    </source>
</evidence>